<evidence type="ECO:0008006" key="3">
    <source>
        <dbReference type="Google" id="ProtNLM"/>
    </source>
</evidence>
<sequence length="79" mass="9051">MVQALNLPQDLRKETKVIGKIWALQLESAARNRVSGKNRGFATRERRQKPGFSERLASVPYLKLYNKFTENTVDISKTS</sequence>
<name>A0AAV3XL95_9CYAN</name>
<dbReference type="EMBL" id="BLAY01000121">
    <property type="protein sequence ID" value="GET41414.1"/>
    <property type="molecule type" value="Genomic_DNA"/>
</dbReference>
<proteinExistence type="predicted"/>
<dbReference type="AlphaFoldDB" id="A0AAV3XL95"/>
<gene>
    <name evidence="1" type="ORF">MiSe_62260</name>
</gene>
<protein>
    <recommendedName>
        <fullName evidence="3">Transposase</fullName>
    </recommendedName>
</protein>
<keyword evidence="2" id="KW-1185">Reference proteome</keyword>
<comment type="caution">
    <text evidence="1">The sequence shown here is derived from an EMBL/GenBank/DDBJ whole genome shotgun (WGS) entry which is preliminary data.</text>
</comment>
<evidence type="ECO:0000313" key="2">
    <source>
        <dbReference type="Proteomes" id="UP001050975"/>
    </source>
</evidence>
<organism evidence="1 2">
    <name type="scientific">Microseira wollei NIES-4236</name>
    <dbReference type="NCBI Taxonomy" id="2530354"/>
    <lineage>
        <taxon>Bacteria</taxon>
        <taxon>Bacillati</taxon>
        <taxon>Cyanobacteriota</taxon>
        <taxon>Cyanophyceae</taxon>
        <taxon>Oscillatoriophycideae</taxon>
        <taxon>Aerosakkonematales</taxon>
        <taxon>Aerosakkonemataceae</taxon>
        <taxon>Microseira</taxon>
    </lineage>
</organism>
<accession>A0AAV3XL95</accession>
<evidence type="ECO:0000313" key="1">
    <source>
        <dbReference type="EMBL" id="GET41414.1"/>
    </source>
</evidence>
<dbReference type="Proteomes" id="UP001050975">
    <property type="component" value="Unassembled WGS sequence"/>
</dbReference>
<reference evidence="1" key="1">
    <citation type="submission" date="2019-10" db="EMBL/GenBank/DDBJ databases">
        <title>Draft genome sequece of Microseira wollei NIES-4236.</title>
        <authorList>
            <person name="Yamaguchi H."/>
            <person name="Suzuki S."/>
            <person name="Kawachi M."/>
        </authorList>
    </citation>
    <scope>NUCLEOTIDE SEQUENCE</scope>
    <source>
        <strain evidence="1">NIES-4236</strain>
    </source>
</reference>